<dbReference type="CDD" id="cd00063">
    <property type="entry name" value="FN3"/>
    <property type="match status" value="3"/>
</dbReference>
<dbReference type="RefSeq" id="WP_203913940.1">
    <property type="nucleotide sequence ID" value="NZ_BONY01000087.1"/>
</dbReference>
<evidence type="ECO:0000259" key="6">
    <source>
        <dbReference type="PROSITE" id="PS50853"/>
    </source>
</evidence>
<dbReference type="InterPro" id="IPR013783">
    <property type="entry name" value="Ig-like_fold"/>
</dbReference>
<dbReference type="SUPFAM" id="SSF49265">
    <property type="entry name" value="Fibronectin type III"/>
    <property type="match status" value="2"/>
</dbReference>
<evidence type="ECO:0000256" key="3">
    <source>
        <dbReference type="ARBA" id="ARBA00023326"/>
    </source>
</evidence>
<dbReference type="Pfam" id="PF00041">
    <property type="entry name" value="fn3"/>
    <property type="match status" value="1"/>
</dbReference>
<dbReference type="GO" id="GO:0016798">
    <property type="term" value="F:hydrolase activity, acting on glycosyl bonds"/>
    <property type="evidence" value="ECO:0007669"/>
    <property type="project" value="UniProtKB-KW"/>
</dbReference>
<comment type="caution">
    <text evidence="7">The sequence shown here is derived from an EMBL/GenBank/DDBJ whole genome shotgun (WGS) entry which is preliminary data.</text>
</comment>
<dbReference type="Proteomes" id="UP000612899">
    <property type="component" value="Unassembled WGS sequence"/>
</dbReference>
<feature type="domain" description="Fibronectin type-III" evidence="6">
    <location>
        <begin position="594"/>
        <end position="680"/>
    </location>
</feature>
<organism evidence="7 8">
    <name type="scientific">Rhizocola hellebori</name>
    <dbReference type="NCBI Taxonomy" id="1392758"/>
    <lineage>
        <taxon>Bacteria</taxon>
        <taxon>Bacillati</taxon>
        <taxon>Actinomycetota</taxon>
        <taxon>Actinomycetes</taxon>
        <taxon>Micromonosporales</taxon>
        <taxon>Micromonosporaceae</taxon>
        <taxon>Rhizocola</taxon>
    </lineage>
</organism>
<evidence type="ECO:0000313" key="8">
    <source>
        <dbReference type="Proteomes" id="UP000612899"/>
    </source>
</evidence>
<keyword evidence="3" id="KW-0119">Carbohydrate metabolism</keyword>
<evidence type="ECO:0000256" key="5">
    <source>
        <dbReference type="SAM" id="Phobius"/>
    </source>
</evidence>
<dbReference type="Gene3D" id="2.130.10.10">
    <property type="entry name" value="YVTN repeat-like/Quinoprotein amine dehydrogenase"/>
    <property type="match status" value="1"/>
</dbReference>
<proteinExistence type="predicted"/>
<dbReference type="PROSITE" id="PS50853">
    <property type="entry name" value="FN3"/>
    <property type="match status" value="2"/>
</dbReference>
<keyword evidence="5" id="KW-0812">Transmembrane</keyword>
<dbReference type="SUPFAM" id="SSF63829">
    <property type="entry name" value="Calcium-dependent phosphotriesterase"/>
    <property type="match status" value="1"/>
</dbReference>
<keyword evidence="5" id="KW-1133">Transmembrane helix</keyword>
<dbReference type="GO" id="GO:0000272">
    <property type="term" value="P:polysaccharide catabolic process"/>
    <property type="evidence" value="ECO:0007669"/>
    <property type="project" value="UniProtKB-KW"/>
</dbReference>
<evidence type="ECO:0000313" key="7">
    <source>
        <dbReference type="EMBL" id="GIH10222.1"/>
    </source>
</evidence>
<keyword evidence="3" id="KW-0624">Polysaccharide degradation</keyword>
<protein>
    <recommendedName>
        <fullName evidence="6">Fibronectin type-III domain-containing protein</fullName>
    </recommendedName>
</protein>
<name>A0A8J3QIE3_9ACTN</name>
<dbReference type="InterPro" id="IPR036116">
    <property type="entry name" value="FN3_sf"/>
</dbReference>
<dbReference type="Gene3D" id="2.60.40.10">
    <property type="entry name" value="Immunoglobulins"/>
    <property type="match status" value="3"/>
</dbReference>
<feature type="region of interest" description="Disordered" evidence="4">
    <location>
        <begin position="479"/>
        <end position="498"/>
    </location>
</feature>
<keyword evidence="2" id="KW-0378">Hydrolase</keyword>
<accession>A0A8J3QIE3</accession>
<dbReference type="PANTHER" id="PTHR13817">
    <property type="entry name" value="TITIN"/>
    <property type="match status" value="1"/>
</dbReference>
<keyword evidence="5" id="KW-0472">Membrane</keyword>
<evidence type="ECO:0000256" key="1">
    <source>
        <dbReference type="ARBA" id="ARBA00022737"/>
    </source>
</evidence>
<evidence type="ECO:0000256" key="2">
    <source>
        <dbReference type="ARBA" id="ARBA00023295"/>
    </source>
</evidence>
<keyword evidence="1" id="KW-0677">Repeat</keyword>
<reference evidence="7" key="1">
    <citation type="submission" date="2021-01" db="EMBL/GenBank/DDBJ databases">
        <title>Whole genome shotgun sequence of Rhizocola hellebori NBRC 109834.</title>
        <authorList>
            <person name="Komaki H."/>
            <person name="Tamura T."/>
        </authorList>
    </citation>
    <scope>NUCLEOTIDE SEQUENCE</scope>
    <source>
        <strain evidence="7">NBRC 109834</strain>
    </source>
</reference>
<keyword evidence="8" id="KW-1185">Reference proteome</keyword>
<dbReference type="SMART" id="SM00060">
    <property type="entry name" value="FN3"/>
    <property type="match status" value="3"/>
</dbReference>
<dbReference type="PANTHER" id="PTHR13817:SF166">
    <property type="entry name" value="NEURONAL IGCAM-RELATED"/>
    <property type="match status" value="1"/>
</dbReference>
<dbReference type="AlphaFoldDB" id="A0A8J3QIE3"/>
<gene>
    <name evidence="7" type="ORF">Rhe02_82890</name>
</gene>
<dbReference type="InterPro" id="IPR003961">
    <property type="entry name" value="FN3_dom"/>
</dbReference>
<evidence type="ECO:0000256" key="4">
    <source>
        <dbReference type="SAM" id="MobiDB-lite"/>
    </source>
</evidence>
<sequence length="879" mass="91907">MVDLSPSAISRKARTKGGVVTIVTVLSLVAAMGLTWLGLSVNDHVAANYDSSMWMWSTVQGELARVNGLTGRVDTRQAVPNAKTHAVQLSQSDRYLILRDLSTGKVNAFDPATLAITSTMDTQQGLGITIALHNDAAFVIDAAQGMVRQLDPATLQPIGEPLRFPPGITGGAFDGKGRLWIAVPSEGTVTAITPAPSANKGGQGGGAAGPSQVRTDPVAEPWHDLSLSALDDGVAILDQTNGKLSTLRGDKLTVITTDAAGGELPARSDGDVVPVTVVEGRHVYVISGSGSEVKVTDFTVPGEGKLQPAVAWAGRIYVADDATGKVYSLDRDGKLVSTINFKVPGALQLEVRENHLFINSPGSSTAHVINDKNVDKEVDKFRLEIVGGEPPVVPQIEQKPIITKPSAPRNIKAAAGDNQATVTWGKAPDNGSKIIKYIVSGNGQTVEVGANQRSYVFTGLINGTEYEFLVKAVNGQGEGPNGKSNKVIPTRDVPDPPTDVKAEAKADGTVEVTWTAANGQGRKIIRYEVTGISAGAAAPIGASNGENRLVIPDKELPYGTQVAFTVVTVNDIGAGSKASAPVSNSVVPYNKPSAVVNLRGETLTTAPGAVRVVWQAATENGRPITGYKVTAKGRSVTVTGTSATMNGFGVGEIVSLDVVAINAAGEGPKTTTSARTVMPPTVSGLGNDTPDYHQVSINFAITDGGGAATCDLVVNDSARGIPCGAGAGGYLLTGLYAHQGYRYYVKITNPAGSAQTPERSLTTKVMNGKVTCINTNAHGDPTYCNDGIGVYRNPRQQSGESEGSAYNGQRYEALCWADGLPGNQSGDAVLNPVQYNAAHGSSALWIKIPFSGENYIPWIWFNLDAYDSESGVRATLRKC</sequence>
<dbReference type="InterPro" id="IPR050964">
    <property type="entry name" value="Striated_Muscle_Regulatory"/>
</dbReference>
<feature type="region of interest" description="Disordered" evidence="4">
    <location>
        <begin position="194"/>
        <end position="216"/>
    </location>
</feature>
<feature type="transmembrane region" description="Helical" evidence="5">
    <location>
        <begin position="19"/>
        <end position="39"/>
    </location>
</feature>
<dbReference type="InterPro" id="IPR015943">
    <property type="entry name" value="WD40/YVTN_repeat-like_dom_sf"/>
</dbReference>
<dbReference type="EMBL" id="BONY01000087">
    <property type="protein sequence ID" value="GIH10222.1"/>
    <property type="molecule type" value="Genomic_DNA"/>
</dbReference>
<feature type="domain" description="Fibronectin type-III" evidence="6">
    <location>
        <begin position="404"/>
        <end position="496"/>
    </location>
</feature>
<keyword evidence="2" id="KW-0326">Glycosidase</keyword>